<dbReference type="OrthoDB" id="5801062at2759"/>
<dbReference type="GO" id="GO:0005634">
    <property type="term" value="C:nucleus"/>
    <property type="evidence" value="ECO:0007669"/>
    <property type="project" value="UniProtKB-SubCell"/>
</dbReference>
<feature type="compositionally biased region" description="Basic and acidic residues" evidence="5">
    <location>
        <begin position="463"/>
        <end position="494"/>
    </location>
</feature>
<comment type="caution">
    <text evidence="7">The sequence shown here is derived from an EMBL/GenBank/DDBJ whole genome shotgun (WGS) entry which is preliminary data.</text>
</comment>
<dbReference type="Proteomes" id="UP000606974">
    <property type="component" value="Unassembled WGS sequence"/>
</dbReference>
<feature type="compositionally biased region" description="Basic residues" evidence="5">
    <location>
        <begin position="775"/>
        <end position="786"/>
    </location>
</feature>
<evidence type="ECO:0000256" key="4">
    <source>
        <dbReference type="SAM" id="Coils"/>
    </source>
</evidence>
<feature type="compositionally biased region" description="Pro residues" evidence="5">
    <location>
        <begin position="658"/>
        <end position="668"/>
    </location>
</feature>
<organism evidence="7 8">
    <name type="scientific">Endocarpon pusillum</name>
    <dbReference type="NCBI Taxonomy" id="364733"/>
    <lineage>
        <taxon>Eukaryota</taxon>
        <taxon>Fungi</taxon>
        <taxon>Dikarya</taxon>
        <taxon>Ascomycota</taxon>
        <taxon>Pezizomycotina</taxon>
        <taxon>Eurotiomycetes</taxon>
        <taxon>Chaetothyriomycetidae</taxon>
        <taxon>Verrucariales</taxon>
        <taxon>Verrucariaceae</taxon>
        <taxon>Endocarpon</taxon>
    </lineage>
</organism>
<feature type="compositionally biased region" description="Polar residues" evidence="5">
    <location>
        <begin position="124"/>
        <end position="149"/>
    </location>
</feature>
<keyword evidence="8" id="KW-1185">Reference proteome</keyword>
<keyword evidence="3" id="KW-0539">Nucleus</keyword>
<evidence type="ECO:0000313" key="7">
    <source>
        <dbReference type="EMBL" id="KAF7503081.1"/>
    </source>
</evidence>
<dbReference type="InterPro" id="IPR013882">
    <property type="entry name" value="Ctp1_C"/>
</dbReference>
<accession>A0A8H7E1K1</accession>
<evidence type="ECO:0000256" key="3">
    <source>
        <dbReference type="ARBA" id="ARBA00023242"/>
    </source>
</evidence>
<keyword evidence="4" id="KW-0175">Coiled coil</keyword>
<feature type="compositionally biased region" description="Polar residues" evidence="5">
    <location>
        <begin position="422"/>
        <end position="458"/>
    </location>
</feature>
<dbReference type="Pfam" id="PF08573">
    <property type="entry name" value="SAE2"/>
    <property type="match status" value="1"/>
</dbReference>
<evidence type="ECO:0000256" key="5">
    <source>
        <dbReference type="SAM" id="MobiDB-lite"/>
    </source>
</evidence>
<feature type="compositionally biased region" description="Polar residues" evidence="5">
    <location>
        <begin position="629"/>
        <end position="640"/>
    </location>
</feature>
<evidence type="ECO:0000313" key="8">
    <source>
        <dbReference type="Proteomes" id="UP000606974"/>
    </source>
</evidence>
<name>A0A8H7E1K1_9EURO</name>
<dbReference type="AlphaFoldDB" id="A0A8H7E1K1"/>
<feature type="compositionally biased region" description="Basic and acidic residues" evidence="5">
    <location>
        <begin position="409"/>
        <end position="420"/>
    </location>
</feature>
<feature type="domain" description="DNA endonuclease activator Ctp1 C-terminal" evidence="6">
    <location>
        <begin position="714"/>
        <end position="752"/>
    </location>
</feature>
<protein>
    <recommendedName>
        <fullName evidence="6">DNA endonuclease activator Ctp1 C-terminal domain-containing protein</fullName>
    </recommendedName>
</protein>
<keyword evidence="2" id="KW-0227">DNA damage</keyword>
<feature type="compositionally biased region" description="Basic and acidic residues" evidence="5">
    <location>
        <begin position="152"/>
        <end position="172"/>
    </location>
</feature>
<reference evidence="7" key="1">
    <citation type="submission" date="2020-02" db="EMBL/GenBank/DDBJ databases">
        <authorList>
            <person name="Palmer J.M."/>
        </authorList>
    </citation>
    <scope>NUCLEOTIDE SEQUENCE</scope>
    <source>
        <strain evidence="7">EPUS1.4</strain>
        <tissue evidence="7">Thallus</tissue>
    </source>
</reference>
<feature type="compositionally biased region" description="Polar residues" evidence="5">
    <location>
        <begin position="748"/>
        <end position="762"/>
    </location>
</feature>
<evidence type="ECO:0000259" key="6">
    <source>
        <dbReference type="Pfam" id="PF08573"/>
    </source>
</evidence>
<feature type="region of interest" description="Disordered" evidence="5">
    <location>
        <begin position="748"/>
        <end position="820"/>
    </location>
</feature>
<sequence>METVQRQKELVNGSIATLFHAWEEQLRDKIKECDLLRQEVQTLQRAINNKDVESARLRQENTLLKEETATLRATSGFVDSTGLEALIEKHNNLYKEHELLKVTAAANQHDLIKQLRKEREKLRSWNNFSSPGPGSPHLSVTRTFDTSLNRLHPKDRSNARGNRSESRDHADGLPHAQENAPLQQIGPASAESEHPPNGSEERKSFNKLTEPDGSITWKGSQASSESQLTKQPPDATDLESSFVDAHLRNEPRVPSPELPSIVRKHQRAFDSDKESSTGGEKAPSRGSLPQIRRSDSTAPPSEGPSTGAIEQVPADDVPSSDTPEFLGARSVKKRAARDVAPHGDIPVGNANEPVTIKSDPDTSFVMGKPPQLTRQESSIHESLDPSASRVEARSPRKHRPRPLLTTAPLEEKVPQIRADSETMASQRAASEPTSFKEPTSLVDQPNNSRAAVNINARQATPLRRIDGNIRRGLKRADLSSDLKSRKRKHDDSRGVEAIPTIAEDGEEFTTKTRRTSTDRSCSPRPVGPGVHRRLDSLLTRPPASREYLPQISRKTTEEMDRSLSLATLNKTFGRKKPFNELLRSEENDWEWWDEAKELLTKHKDRAPEMPALHPRWQHHIQRDGIIDNASTPKSAATTSPRCAATAPKSTPAPHLTPGAPPSPFPAPRRSPAHHETTTTTTAPLPPPYRTLPPSSLNPSHFKLNPAANHNLSYAYTAVVRNQSERKCLPGCTRPECCGRQFAALAQTLPPTNKTPSCSISSTPHNSNSNNEPIPHHHPSSPHGKRRGGAEIAPRSRPLPRPRCRRARIPSPRSAHRLSRQ</sequence>
<feature type="compositionally biased region" description="Basic residues" evidence="5">
    <location>
        <begin position="797"/>
        <end position="820"/>
    </location>
</feature>
<feature type="region of interest" description="Disordered" evidence="5">
    <location>
        <begin position="629"/>
        <end position="703"/>
    </location>
</feature>
<gene>
    <name evidence="7" type="ORF">GJ744_004328</name>
</gene>
<evidence type="ECO:0000256" key="2">
    <source>
        <dbReference type="ARBA" id="ARBA00022763"/>
    </source>
</evidence>
<feature type="compositionally biased region" description="Polar residues" evidence="5">
    <location>
        <begin position="217"/>
        <end position="230"/>
    </location>
</feature>
<feature type="compositionally biased region" description="Basic and acidic residues" evidence="5">
    <location>
        <begin position="191"/>
        <end position="204"/>
    </location>
</feature>
<evidence type="ECO:0000256" key="1">
    <source>
        <dbReference type="ARBA" id="ARBA00004123"/>
    </source>
</evidence>
<dbReference type="EMBL" id="JAACFV010000198">
    <property type="protein sequence ID" value="KAF7503081.1"/>
    <property type="molecule type" value="Genomic_DNA"/>
</dbReference>
<feature type="compositionally biased region" description="Low complexity" evidence="5">
    <location>
        <begin position="763"/>
        <end position="772"/>
    </location>
</feature>
<comment type="subcellular location">
    <subcellularLocation>
        <location evidence="1">Nucleus</location>
    </subcellularLocation>
</comment>
<proteinExistence type="predicted"/>
<dbReference type="GO" id="GO:0006281">
    <property type="term" value="P:DNA repair"/>
    <property type="evidence" value="ECO:0007669"/>
    <property type="project" value="InterPro"/>
</dbReference>
<feature type="coiled-coil region" evidence="4">
    <location>
        <begin position="19"/>
        <end position="67"/>
    </location>
</feature>
<feature type="region of interest" description="Disordered" evidence="5">
    <location>
        <begin position="124"/>
        <end position="534"/>
    </location>
</feature>